<keyword evidence="3" id="KW-1185">Reference proteome</keyword>
<feature type="compositionally biased region" description="Pro residues" evidence="1">
    <location>
        <begin position="188"/>
        <end position="216"/>
    </location>
</feature>
<reference evidence="2 3" key="1">
    <citation type="submission" date="2016-02" db="EMBL/GenBank/DDBJ databases">
        <title>Genome analysis of coral dinoflagellate symbionts highlights evolutionary adaptations to a symbiotic lifestyle.</title>
        <authorList>
            <person name="Aranda M."/>
            <person name="Li Y."/>
            <person name="Liew Y.J."/>
            <person name="Baumgarten S."/>
            <person name="Simakov O."/>
            <person name="Wilson M."/>
            <person name="Piel J."/>
            <person name="Ashoor H."/>
            <person name="Bougouffa S."/>
            <person name="Bajic V.B."/>
            <person name="Ryu T."/>
            <person name="Ravasi T."/>
            <person name="Bayer T."/>
            <person name="Micklem G."/>
            <person name="Kim H."/>
            <person name="Bhak J."/>
            <person name="Lajeunesse T.C."/>
            <person name="Voolstra C.R."/>
        </authorList>
    </citation>
    <scope>NUCLEOTIDE SEQUENCE [LARGE SCALE GENOMIC DNA]</scope>
    <source>
        <strain evidence="2 3">CCMP2467</strain>
    </source>
</reference>
<evidence type="ECO:0000313" key="2">
    <source>
        <dbReference type="EMBL" id="OLP83653.1"/>
    </source>
</evidence>
<sequence length="325" mass="37198">MEEHMDLIIALFQISPEGEFCMTDLQMVFLKMDEAPAHDVSQHWWQIYHECRAHPKFEEYRAYKQSLGLEVWHFENVFTYIDHVVADKASFILWIEECEKSKSAERSALQQMFGHPLFPSFCEAVSVPREKWGRDELYAMEELQLFQEWVAAKEIENTNPLQGMAPEPPRSDTMDTMETQLETQVDVSPPPHVMPPTTSMPPPTSMMPPPPPPPPYAEAADVPRPPEDSKEESDVRKRLSPVFDKASEASRLPVAPAMANVLQKQQSDNRDREMMVSAHALMKEDPAAFARSMLEGAKEDLQKMYRVVHKTLYGESPPPKPQVGY</sequence>
<dbReference type="OrthoDB" id="418316at2759"/>
<feature type="compositionally biased region" description="Basic and acidic residues" evidence="1">
    <location>
        <begin position="224"/>
        <end position="237"/>
    </location>
</feature>
<feature type="region of interest" description="Disordered" evidence="1">
    <location>
        <begin position="185"/>
        <end position="238"/>
    </location>
</feature>
<proteinExistence type="predicted"/>
<comment type="caution">
    <text evidence="2">The sequence shown here is derived from an EMBL/GenBank/DDBJ whole genome shotgun (WGS) entry which is preliminary data.</text>
</comment>
<dbReference type="AlphaFoldDB" id="A0A1Q9CL46"/>
<protein>
    <submittedName>
        <fullName evidence="2">Uncharacterized protein</fullName>
    </submittedName>
</protein>
<evidence type="ECO:0000256" key="1">
    <source>
        <dbReference type="SAM" id="MobiDB-lite"/>
    </source>
</evidence>
<dbReference type="Proteomes" id="UP000186817">
    <property type="component" value="Unassembled WGS sequence"/>
</dbReference>
<gene>
    <name evidence="2" type="ORF">AK812_SmicGene35558</name>
</gene>
<dbReference type="EMBL" id="LSRX01001101">
    <property type="protein sequence ID" value="OLP83653.1"/>
    <property type="molecule type" value="Genomic_DNA"/>
</dbReference>
<accession>A0A1Q9CL46</accession>
<organism evidence="2 3">
    <name type="scientific">Symbiodinium microadriaticum</name>
    <name type="common">Dinoflagellate</name>
    <name type="synonym">Zooxanthella microadriatica</name>
    <dbReference type="NCBI Taxonomy" id="2951"/>
    <lineage>
        <taxon>Eukaryota</taxon>
        <taxon>Sar</taxon>
        <taxon>Alveolata</taxon>
        <taxon>Dinophyceae</taxon>
        <taxon>Suessiales</taxon>
        <taxon>Symbiodiniaceae</taxon>
        <taxon>Symbiodinium</taxon>
    </lineage>
</organism>
<name>A0A1Q9CL46_SYMMI</name>
<evidence type="ECO:0000313" key="3">
    <source>
        <dbReference type="Proteomes" id="UP000186817"/>
    </source>
</evidence>